<keyword evidence="2" id="KW-0479">Metal-binding</keyword>
<dbReference type="InterPro" id="IPR006620">
    <property type="entry name" value="Pro_4_hyd_alph"/>
</dbReference>
<evidence type="ECO:0000256" key="3">
    <source>
        <dbReference type="ARBA" id="ARBA00022896"/>
    </source>
</evidence>
<dbReference type="Gene3D" id="2.60.120.620">
    <property type="entry name" value="q2cbj1_9rhob like domain"/>
    <property type="match status" value="1"/>
</dbReference>
<dbReference type="PROSITE" id="PS51471">
    <property type="entry name" value="FE2OG_OXY"/>
    <property type="match status" value="1"/>
</dbReference>
<evidence type="ECO:0000256" key="1">
    <source>
        <dbReference type="ARBA" id="ARBA00001961"/>
    </source>
</evidence>
<evidence type="ECO:0000313" key="9">
    <source>
        <dbReference type="Proteomes" id="UP000672039"/>
    </source>
</evidence>
<evidence type="ECO:0000256" key="6">
    <source>
        <dbReference type="ARBA" id="ARBA00023004"/>
    </source>
</evidence>
<keyword evidence="9" id="KW-1185">Reference proteome</keyword>
<dbReference type="RefSeq" id="WP_210222410.1">
    <property type="nucleotide sequence ID" value="NZ_CP072801.1"/>
</dbReference>
<dbReference type="InterPro" id="IPR005123">
    <property type="entry name" value="Oxoglu/Fe-dep_dioxygenase_dom"/>
</dbReference>
<dbReference type="Pfam" id="PF13640">
    <property type="entry name" value="2OG-FeII_Oxy_3"/>
    <property type="match status" value="1"/>
</dbReference>
<comment type="cofactor">
    <cofactor evidence="1">
        <name>L-ascorbate</name>
        <dbReference type="ChEBI" id="CHEBI:38290"/>
    </cofactor>
</comment>
<keyword evidence="5" id="KW-0560">Oxidoreductase</keyword>
<dbReference type="PANTHER" id="PTHR10869:SF246">
    <property type="entry name" value="TRANSMEMBRANE PROLYL 4-HYDROXYLASE"/>
    <property type="match status" value="1"/>
</dbReference>
<dbReference type="InterPro" id="IPR044862">
    <property type="entry name" value="Pro_4_hyd_alph_FE2OG_OXY"/>
</dbReference>
<feature type="domain" description="Fe2OG dioxygenase" evidence="7">
    <location>
        <begin position="158"/>
        <end position="267"/>
    </location>
</feature>
<organism evidence="8 9">
    <name type="scientific">Thiothrix litoralis</name>
    <dbReference type="NCBI Taxonomy" id="2891210"/>
    <lineage>
        <taxon>Bacteria</taxon>
        <taxon>Pseudomonadati</taxon>
        <taxon>Pseudomonadota</taxon>
        <taxon>Gammaproteobacteria</taxon>
        <taxon>Thiotrichales</taxon>
        <taxon>Thiotrichaceae</taxon>
        <taxon>Thiothrix</taxon>
    </lineage>
</organism>
<sequence>MLAVDQEWKAWLDENLARRCDPAELYRTMRTHGFTVTTIQALMGDAYPTGIDSTEPPPPMDYQAIANVLAREGAQPPAQRFDTDLLQLYTIPDFLTPEECERVIAIAKASLRPSLVTHSNGDDAFRTSETCDLDRSGDAFVKYIDEKIAQRLGIRVPYSEAIQAQRYSIGQEFKAHHDYFSPYLDVYEKFVGDAGQRTWTFMIYLNDTPKGGGTHFLHLDHTFYPKQGMAVVWNNLQPDGTPNRNTMHHGMPVEAGEKVIITKWFRENAYGPMFYD</sequence>
<evidence type="ECO:0000256" key="4">
    <source>
        <dbReference type="ARBA" id="ARBA00022964"/>
    </source>
</evidence>
<evidence type="ECO:0000256" key="2">
    <source>
        <dbReference type="ARBA" id="ARBA00022723"/>
    </source>
</evidence>
<dbReference type="Proteomes" id="UP000672039">
    <property type="component" value="Chromosome"/>
</dbReference>
<protein>
    <submittedName>
        <fullName evidence="8">2OG-Fe(II) oxygenase</fullName>
    </submittedName>
</protein>
<name>A0ABX7WS45_9GAMM</name>
<reference evidence="8 9" key="1">
    <citation type="submission" date="2021-04" db="EMBL/GenBank/DDBJ databases">
        <title>Genomics, taxonomy and metabolism of representatives of sulfur bacteria of the genus Thiothrix: Thiothrix fructosivorans QT, Thiothrix unzii A1T and three new species, Thiothrix subterranea sp. nov., Thiothrix litoralis sp. nov. and 'Candidatus Thiothrix anitrata' sp. nov.</title>
        <authorList>
            <person name="Ravin N.V."/>
            <person name="Smolyakov D."/>
            <person name="Rudenko T.S."/>
            <person name="Mardanov A.V."/>
            <person name="Beletsky A.V."/>
            <person name="Markov N.D."/>
            <person name="Fomenkov A.I."/>
            <person name="Roberts R.J."/>
            <person name="Karnachuk O.V."/>
            <person name="Novikov A."/>
            <person name="Grabovich M.Y."/>
        </authorList>
    </citation>
    <scope>NUCLEOTIDE SEQUENCE [LARGE SCALE GENOMIC DNA]</scope>
    <source>
        <strain evidence="8 9">AS</strain>
    </source>
</reference>
<keyword evidence="6" id="KW-0408">Iron</keyword>
<keyword evidence="3" id="KW-0847">Vitamin C</keyword>
<accession>A0ABX7WS45</accession>
<evidence type="ECO:0000256" key="5">
    <source>
        <dbReference type="ARBA" id="ARBA00023002"/>
    </source>
</evidence>
<keyword evidence="4" id="KW-0223">Dioxygenase</keyword>
<evidence type="ECO:0000313" key="8">
    <source>
        <dbReference type="EMBL" id="QTR46041.1"/>
    </source>
</evidence>
<dbReference type="InterPro" id="IPR045054">
    <property type="entry name" value="P4HA-like"/>
</dbReference>
<gene>
    <name evidence="8" type="ORF">J9253_18990</name>
</gene>
<proteinExistence type="predicted"/>
<dbReference type="SMART" id="SM00702">
    <property type="entry name" value="P4Hc"/>
    <property type="match status" value="1"/>
</dbReference>
<dbReference type="EMBL" id="CP072801">
    <property type="protein sequence ID" value="QTR46041.1"/>
    <property type="molecule type" value="Genomic_DNA"/>
</dbReference>
<evidence type="ECO:0000259" key="7">
    <source>
        <dbReference type="PROSITE" id="PS51471"/>
    </source>
</evidence>
<dbReference type="PANTHER" id="PTHR10869">
    <property type="entry name" value="PROLYL 4-HYDROXYLASE ALPHA SUBUNIT"/>
    <property type="match status" value="1"/>
</dbReference>